<dbReference type="Proteomes" id="UP001458946">
    <property type="component" value="Unassembled WGS sequence"/>
</dbReference>
<dbReference type="Pfam" id="PF18906">
    <property type="entry name" value="Phage_tube_2"/>
    <property type="match status" value="1"/>
</dbReference>
<protein>
    <submittedName>
        <fullName evidence="1">Uncharacterized protein</fullName>
    </submittedName>
</protein>
<organism evidence="1 2">
    <name type="scientific">Deinococcus xinjiangensis</name>
    <dbReference type="NCBI Taxonomy" id="457454"/>
    <lineage>
        <taxon>Bacteria</taxon>
        <taxon>Thermotogati</taxon>
        <taxon>Deinococcota</taxon>
        <taxon>Deinococci</taxon>
        <taxon>Deinococcales</taxon>
        <taxon>Deinococcaceae</taxon>
        <taxon>Deinococcus</taxon>
    </lineage>
</organism>
<evidence type="ECO:0000313" key="1">
    <source>
        <dbReference type="EMBL" id="GAA5500459.1"/>
    </source>
</evidence>
<accession>A0ABP9V5H2</accession>
<name>A0ABP9V5H2_9DEIO</name>
<dbReference type="InterPro" id="IPR044000">
    <property type="entry name" value="Phage_tube_2"/>
</dbReference>
<sequence>MARGTDVYLAIKPQVDLQTPVPDTTLVTGDYLGFDSEAMGGSRQSVQARTIKRSSVRKSASSANGTIAAGGTVDFTGTQLVLDKLLPLATHTSSTVQWFKSNGSGGETVASGPNDAGAYPKVTMTPVDAATVGEKAAGVHRNTYTLLDGGKLTPFTLFIGMMGGEGAEGNYTRKFTGCKINTISFGMRVNDFLKITTDIQGVEKTLPDGTRTPTYPLDEVEYSYFFDGASAHIKAGNMADLVEIPVSATDLELNHNLNTEDYRLHAIKRQSLDEGITDVSGSFEMTAGARGIDGTLNAVSQLQNDRAFLERLNLEAKAASLEYRYIDWTRPIVEGALATGSTRTVLKLAEAPLSLRPGDEVFYGSGDTTNQDSTAKYRVAAVDVAAKTVTLAGAGLSSDPVEGTEIRIPSMLRIKLPYIRLEEPDFHARDTSTIRGTARFSGFSGVTIEHIYKI</sequence>
<dbReference type="RefSeq" id="WP_353540444.1">
    <property type="nucleotide sequence ID" value="NZ_BAABRN010000001.1"/>
</dbReference>
<evidence type="ECO:0000313" key="2">
    <source>
        <dbReference type="Proteomes" id="UP001458946"/>
    </source>
</evidence>
<gene>
    <name evidence="1" type="ORF">Dxin01_00180</name>
</gene>
<keyword evidence="2" id="KW-1185">Reference proteome</keyword>
<dbReference type="EMBL" id="BAABRN010000001">
    <property type="protein sequence ID" value="GAA5500459.1"/>
    <property type="molecule type" value="Genomic_DNA"/>
</dbReference>
<comment type="caution">
    <text evidence="1">The sequence shown here is derived from an EMBL/GenBank/DDBJ whole genome shotgun (WGS) entry which is preliminary data.</text>
</comment>
<reference evidence="1 2" key="1">
    <citation type="submission" date="2024-02" db="EMBL/GenBank/DDBJ databases">
        <title>Deinococcus xinjiangensis NBRC 107630.</title>
        <authorList>
            <person name="Ichikawa N."/>
            <person name="Katano-Makiyama Y."/>
            <person name="Hidaka K."/>
        </authorList>
    </citation>
    <scope>NUCLEOTIDE SEQUENCE [LARGE SCALE GENOMIC DNA]</scope>
    <source>
        <strain evidence="1 2">NBRC 107630</strain>
    </source>
</reference>
<proteinExistence type="predicted"/>